<organism evidence="3 4">
    <name type="scientific">Caldibacillus thermoamylovorans</name>
    <dbReference type="NCBI Taxonomy" id="35841"/>
    <lineage>
        <taxon>Bacteria</taxon>
        <taxon>Bacillati</taxon>
        <taxon>Bacillota</taxon>
        <taxon>Bacilli</taxon>
        <taxon>Bacillales</taxon>
        <taxon>Bacillaceae</taxon>
        <taxon>Caldibacillus</taxon>
    </lineage>
</organism>
<dbReference type="AlphaFoldDB" id="A0ABD4A8D5"/>
<evidence type="ECO:0000256" key="1">
    <source>
        <dbReference type="SAM" id="Phobius"/>
    </source>
</evidence>
<dbReference type="InterPro" id="IPR025588">
    <property type="entry name" value="YcxB-like_C"/>
</dbReference>
<proteinExistence type="predicted"/>
<keyword evidence="1" id="KW-1133">Transmembrane helix</keyword>
<name>A0ABD4A8D5_9BACI</name>
<sequence>MEIKYNVSEEDYLNFNKFHIETSKTFKRALFVQRIIGPIIFIVFSFIFSKMGDLSFISLLIPFILISILWFIFYPKYFYKSVIRNTKKVFKEGKVGGFLGEHMMTLTDEGIVDSTATEQTKVSWAGIQSFKEDEHNLYLYNSSVSAYILPKKELKNVDEIRTYIKSKMKQ</sequence>
<gene>
    <name evidence="3" type="ORF">B4167_2153</name>
</gene>
<feature type="transmembrane region" description="Helical" evidence="1">
    <location>
        <begin position="54"/>
        <end position="74"/>
    </location>
</feature>
<evidence type="ECO:0000313" key="3">
    <source>
        <dbReference type="EMBL" id="KIO73430.1"/>
    </source>
</evidence>
<comment type="caution">
    <text evidence="3">The sequence shown here is derived from an EMBL/GenBank/DDBJ whole genome shotgun (WGS) entry which is preliminary data.</text>
</comment>
<keyword evidence="1" id="KW-0812">Transmembrane</keyword>
<accession>A0ABD4A8D5</accession>
<dbReference type="Proteomes" id="UP000032076">
    <property type="component" value="Unassembled WGS sequence"/>
</dbReference>
<evidence type="ECO:0000313" key="4">
    <source>
        <dbReference type="Proteomes" id="UP000032076"/>
    </source>
</evidence>
<feature type="transmembrane region" description="Helical" evidence="1">
    <location>
        <begin position="29"/>
        <end position="48"/>
    </location>
</feature>
<keyword evidence="1" id="KW-0472">Membrane</keyword>
<dbReference type="RefSeq" id="WP_041847760.1">
    <property type="nucleotide sequence ID" value="NZ_JAQEZG010000021.1"/>
</dbReference>
<feature type="domain" description="YcxB-like C-terminal" evidence="2">
    <location>
        <begin position="106"/>
        <end position="162"/>
    </location>
</feature>
<reference evidence="3 4" key="1">
    <citation type="submission" date="2015-01" db="EMBL/GenBank/DDBJ databases">
        <title>Draft Genome Sequences of Four Bacillus thermoamylovorans Strains, Isolated From Food Products.</title>
        <authorList>
            <person name="Krawcyk A.O."/>
            <person name="Berendsen E.M."/>
            <person name="Eijlander R.T."/>
            <person name="de Jong A."/>
            <person name="Wells-Bennik M."/>
            <person name="Kuipers O.P."/>
        </authorList>
    </citation>
    <scope>NUCLEOTIDE SEQUENCE [LARGE SCALE GENOMIC DNA]</scope>
    <source>
        <strain evidence="3 4">B4167</strain>
    </source>
</reference>
<evidence type="ECO:0000259" key="2">
    <source>
        <dbReference type="Pfam" id="PF14317"/>
    </source>
</evidence>
<dbReference type="Pfam" id="PF14317">
    <property type="entry name" value="YcxB"/>
    <property type="match status" value="1"/>
</dbReference>
<protein>
    <recommendedName>
        <fullName evidence="2">YcxB-like C-terminal domain-containing protein</fullName>
    </recommendedName>
</protein>
<dbReference type="EMBL" id="JXLU01000043">
    <property type="protein sequence ID" value="KIO73430.1"/>
    <property type="molecule type" value="Genomic_DNA"/>
</dbReference>